<dbReference type="Proteomes" id="UP000299102">
    <property type="component" value="Unassembled WGS sequence"/>
</dbReference>
<reference evidence="2 3" key="1">
    <citation type="journal article" date="2019" name="Commun. Biol.">
        <title>The bagworm genome reveals a unique fibroin gene that provides high tensile strength.</title>
        <authorList>
            <person name="Kono N."/>
            <person name="Nakamura H."/>
            <person name="Ohtoshi R."/>
            <person name="Tomita M."/>
            <person name="Numata K."/>
            <person name="Arakawa K."/>
        </authorList>
    </citation>
    <scope>NUCLEOTIDE SEQUENCE [LARGE SCALE GENOMIC DNA]</scope>
</reference>
<feature type="compositionally biased region" description="Polar residues" evidence="1">
    <location>
        <begin position="7"/>
        <end position="23"/>
    </location>
</feature>
<evidence type="ECO:0000313" key="2">
    <source>
        <dbReference type="EMBL" id="GBP88708.1"/>
    </source>
</evidence>
<keyword evidence="3" id="KW-1185">Reference proteome</keyword>
<organism evidence="2 3">
    <name type="scientific">Eumeta variegata</name>
    <name type="common">Bagworm moth</name>
    <name type="synonym">Eumeta japonica</name>
    <dbReference type="NCBI Taxonomy" id="151549"/>
    <lineage>
        <taxon>Eukaryota</taxon>
        <taxon>Metazoa</taxon>
        <taxon>Ecdysozoa</taxon>
        <taxon>Arthropoda</taxon>
        <taxon>Hexapoda</taxon>
        <taxon>Insecta</taxon>
        <taxon>Pterygota</taxon>
        <taxon>Neoptera</taxon>
        <taxon>Endopterygota</taxon>
        <taxon>Lepidoptera</taxon>
        <taxon>Glossata</taxon>
        <taxon>Ditrysia</taxon>
        <taxon>Tineoidea</taxon>
        <taxon>Psychidae</taxon>
        <taxon>Oiketicinae</taxon>
        <taxon>Eumeta</taxon>
    </lineage>
</organism>
<proteinExistence type="predicted"/>
<accession>A0A4C1ZLT0</accession>
<evidence type="ECO:0000313" key="3">
    <source>
        <dbReference type="Proteomes" id="UP000299102"/>
    </source>
</evidence>
<name>A0A4C1ZLT0_EUMVA</name>
<feature type="compositionally biased region" description="Low complexity" evidence="1">
    <location>
        <begin position="24"/>
        <end position="38"/>
    </location>
</feature>
<dbReference type="OrthoDB" id="8123886at2759"/>
<gene>
    <name evidence="2" type="ORF">EVAR_60644_1</name>
</gene>
<evidence type="ECO:0008006" key="4">
    <source>
        <dbReference type="Google" id="ProtNLM"/>
    </source>
</evidence>
<comment type="caution">
    <text evidence="2">The sequence shown here is derived from an EMBL/GenBank/DDBJ whole genome shotgun (WGS) entry which is preliminary data.</text>
</comment>
<dbReference type="EMBL" id="BGZK01001952">
    <property type="protein sequence ID" value="GBP88708.1"/>
    <property type="molecule type" value="Genomic_DNA"/>
</dbReference>
<protein>
    <recommendedName>
        <fullName evidence="4">Nucleic-acid-binding protein from transposon X-element</fullName>
    </recommendedName>
</protein>
<feature type="region of interest" description="Disordered" evidence="1">
    <location>
        <begin position="1"/>
        <end position="60"/>
    </location>
</feature>
<dbReference type="AlphaFoldDB" id="A0A4C1ZLT0"/>
<evidence type="ECO:0000256" key="1">
    <source>
        <dbReference type="SAM" id="MobiDB-lite"/>
    </source>
</evidence>
<sequence>MFCDAGASQNVNASKSANSSQTSKTNKAKAPTATKLATNEADVIATPTPKKTRKPPPLFIHDKNQWSEIRKQCDSKTIVISNARSTARSLKVQPAAISDFRNSIILLATLKIAYHTYSSAKKEREFRVVLRGVPKELPIEESKEALII</sequence>